<comment type="similarity">
    <text evidence="2">Belongs to the CPA3 antiporters (TC 2.A.63) subunit C family.</text>
</comment>
<evidence type="ECO:0000256" key="6">
    <source>
        <dbReference type="ARBA" id="ARBA00023136"/>
    </source>
</evidence>
<dbReference type="Gene3D" id="1.10.287.3510">
    <property type="match status" value="1"/>
</dbReference>
<dbReference type="EMBL" id="JACHNA010000001">
    <property type="protein sequence ID" value="MBB4735914.1"/>
    <property type="molecule type" value="Genomic_DNA"/>
</dbReference>
<dbReference type="PANTHER" id="PTHR34583:SF2">
    <property type="entry name" value="ANTIPORTER SUBUNIT MNHC2-RELATED"/>
    <property type="match status" value="1"/>
</dbReference>
<feature type="compositionally biased region" description="Basic and acidic residues" evidence="7">
    <location>
        <begin position="142"/>
        <end position="151"/>
    </location>
</feature>
<evidence type="ECO:0000256" key="2">
    <source>
        <dbReference type="ARBA" id="ARBA00010388"/>
    </source>
</evidence>
<evidence type="ECO:0000256" key="4">
    <source>
        <dbReference type="ARBA" id="ARBA00022692"/>
    </source>
</evidence>
<dbReference type="GO" id="GO:0005886">
    <property type="term" value="C:plasma membrane"/>
    <property type="evidence" value="ECO:0007669"/>
    <property type="project" value="UniProtKB-SubCell"/>
</dbReference>
<comment type="caution">
    <text evidence="9">The sequence shown here is derived from an EMBL/GenBank/DDBJ whole genome shotgun (WGS) entry which is preliminary data.</text>
</comment>
<feature type="compositionally biased region" description="Low complexity" evidence="7">
    <location>
        <begin position="157"/>
        <end position="174"/>
    </location>
</feature>
<proteinExistence type="inferred from homology"/>
<dbReference type="AlphaFoldDB" id="A0A7W7GPI6"/>
<evidence type="ECO:0000313" key="10">
    <source>
        <dbReference type="Proteomes" id="UP000540191"/>
    </source>
</evidence>
<organism evidence="9 10">
    <name type="scientific">Micrococcus cohnii</name>
    <dbReference type="NCBI Taxonomy" id="993416"/>
    <lineage>
        <taxon>Bacteria</taxon>
        <taxon>Bacillati</taxon>
        <taxon>Actinomycetota</taxon>
        <taxon>Actinomycetes</taxon>
        <taxon>Micrococcales</taxon>
        <taxon>Micrococcaceae</taxon>
        <taxon>Micrococcus</taxon>
    </lineage>
</organism>
<gene>
    <name evidence="9" type="ORF">HDA30_001422</name>
</gene>
<comment type="subcellular location">
    <subcellularLocation>
        <location evidence="1">Cell membrane</location>
        <topology evidence="1">Multi-pass membrane protein</topology>
    </subcellularLocation>
</comment>
<dbReference type="InterPro" id="IPR039428">
    <property type="entry name" value="NUOK/Mnh_C1-like"/>
</dbReference>
<name>A0A7W7GPI6_9MICC</name>
<feature type="transmembrane region" description="Helical" evidence="8">
    <location>
        <begin position="30"/>
        <end position="51"/>
    </location>
</feature>
<feature type="compositionally biased region" description="Acidic residues" evidence="7">
    <location>
        <begin position="121"/>
        <end position="141"/>
    </location>
</feature>
<keyword evidence="10" id="KW-1185">Reference proteome</keyword>
<evidence type="ECO:0000256" key="1">
    <source>
        <dbReference type="ARBA" id="ARBA00004651"/>
    </source>
</evidence>
<evidence type="ECO:0000256" key="3">
    <source>
        <dbReference type="ARBA" id="ARBA00022475"/>
    </source>
</evidence>
<dbReference type="InterPro" id="IPR050601">
    <property type="entry name" value="CPA3_antiporter_subunitC"/>
</dbReference>
<evidence type="ECO:0000256" key="7">
    <source>
        <dbReference type="SAM" id="MobiDB-lite"/>
    </source>
</evidence>
<keyword evidence="6 8" id="KW-0472">Membrane</keyword>
<dbReference type="RefSeq" id="WP_158496433.1">
    <property type="nucleotide sequence ID" value="NZ_JACHNA010000001.1"/>
</dbReference>
<dbReference type="NCBIfam" id="NF005929">
    <property type="entry name" value="PRK07946.1"/>
    <property type="match status" value="1"/>
</dbReference>
<reference evidence="9 10" key="1">
    <citation type="submission" date="2020-08" db="EMBL/GenBank/DDBJ databases">
        <title>Sequencing the genomes of 1000 actinobacteria strains.</title>
        <authorList>
            <person name="Klenk H.-P."/>
        </authorList>
    </citation>
    <scope>NUCLEOTIDE SEQUENCE [LARGE SCALE GENOMIC DNA]</scope>
    <source>
        <strain evidence="9 10">DSM 23974</strain>
    </source>
</reference>
<keyword evidence="5 8" id="KW-1133">Transmembrane helix</keyword>
<dbReference type="PANTHER" id="PTHR34583">
    <property type="entry name" value="ANTIPORTER SUBUNIT MNHC2-RELATED"/>
    <property type="match status" value="1"/>
</dbReference>
<feature type="region of interest" description="Disordered" evidence="7">
    <location>
        <begin position="120"/>
        <end position="192"/>
    </location>
</feature>
<dbReference type="Proteomes" id="UP000540191">
    <property type="component" value="Unassembled WGS sequence"/>
</dbReference>
<evidence type="ECO:0000256" key="8">
    <source>
        <dbReference type="SAM" id="Phobius"/>
    </source>
</evidence>
<sequence>MTVNIALLVAMGVLYACGVYMVLERNLTRILLGIVLMTNATILLLLVAGGPPGEAPLYVPGRPGQEYNDPLPQALMLTAIVIGFAVTAFLVAMIYRSWQLSREDEVEVDAEDLKVASQDLYDAEEDSELEEETSEFLDEDRDPNAEYEHTSPEQPEAATATAVRRGAGTGWAARRAGRRAGSRTPHSDGDRS</sequence>
<feature type="transmembrane region" description="Helical" evidence="8">
    <location>
        <begin position="6"/>
        <end position="23"/>
    </location>
</feature>
<evidence type="ECO:0000256" key="5">
    <source>
        <dbReference type="ARBA" id="ARBA00022989"/>
    </source>
</evidence>
<evidence type="ECO:0000313" key="9">
    <source>
        <dbReference type="EMBL" id="MBB4735914.1"/>
    </source>
</evidence>
<dbReference type="Pfam" id="PF00420">
    <property type="entry name" value="Oxidored_q2"/>
    <property type="match status" value="1"/>
</dbReference>
<feature type="transmembrane region" description="Helical" evidence="8">
    <location>
        <begin position="71"/>
        <end position="95"/>
    </location>
</feature>
<keyword evidence="4 8" id="KW-0812">Transmembrane</keyword>
<protein>
    <submittedName>
        <fullName evidence="9">Multicomponent Na+:H+ antiporter subunit C</fullName>
    </submittedName>
</protein>
<accession>A0A7W7GPI6</accession>
<keyword evidence="3" id="KW-1003">Cell membrane</keyword>